<dbReference type="Gene3D" id="3.40.190.10">
    <property type="entry name" value="Periplasmic binding protein-like II"/>
    <property type="match status" value="1"/>
</dbReference>
<evidence type="ECO:0000256" key="1">
    <source>
        <dbReference type="ARBA" id="ARBA00004196"/>
    </source>
</evidence>
<dbReference type="CDD" id="cd14748">
    <property type="entry name" value="PBP2_UgpB"/>
    <property type="match status" value="1"/>
</dbReference>
<gene>
    <name evidence="6" type="ORF">Aru02nite_36020</name>
</gene>
<dbReference type="Pfam" id="PF13416">
    <property type="entry name" value="SBP_bac_8"/>
    <property type="match status" value="1"/>
</dbReference>
<organism evidence="6 7">
    <name type="scientific">Actinocatenispora rupis</name>
    <dbReference type="NCBI Taxonomy" id="519421"/>
    <lineage>
        <taxon>Bacteria</taxon>
        <taxon>Bacillati</taxon>
        <taxon>Actinomycetota</taxon>
        <taxon>Actinomycetes</taxon>
        <taxon>Micromonosporales</taxon>
        <taxon>Micromonosporaceae</taxon>
        <taxon>Actinocatenispora</taxon>
    </lineage>
</organism>
<feature type="signal peptide" evidence="5">
    <location>
        <begin position="1"/>
        <end position="24"/>
    </location>
</feature>
<accession>A0A8J3J1Z1</accession>
<dbReference type="EMBL" id="BOMB01000020">
    <property type="protein sequence ID" value="GID12713.1"/>
    <property type="molecule type" value="Genomic_DNA"/>
</dbReference>
<dbReference type="AlphaFoldDB" id="A0A8J3J1Z1"/>
<evidence type="ECO:0000256" key="3">
    <source>
        <dbReference type="ARBA" id="ARBA00022448"/>
    </source>
</evidence>
<sequence length="426" mass="44283">MPQSPLTRAVAVLAAGVLAAGGLAGCGAGSSTGKTTVTFMETMSSGTLKSSMEYLTKQFEKQHKDIDVQLVVEPDYPTLRNKETAALAAGKPPTIGQAYSDWAATYAKSQVLVPLDGYAGKADVAALYPGVRSDLYLPSDHKLYMWPFNKSVVIQYYNQKMLSGKGKSAPKTWDEFAATAKAVSGHGTVGVSIDPGTSAGPAGGEAWFEILAAAYGTPVFASDGKPRFTSPAAVQAMTYLADLKKAGALSLGKNYPGQVALGAGKGGFDISSVASYFYNQQAVGGKFPMGTAPLPSGPAGAANQLAGTNIVMFAKASDQEKKAAWTFMKYLSSPDAQAYWASHSGYLPVTPAALPKMADFIAKNPYQKFGADALKTAKADPPYPWVTKAQGELAVAMQSALTGKQTPAAALADAQKQAAAEAKSGE</sequence>
<reference evidence="6" key="1">
    <citation type="submission" date="2021-01" db="EMBL/GenBank/DDBJ databases">
        <title>Whole genome shotgun sequence of Actinocatenispora rupis NBRC 107355.</title>
        <authorList>
            <person name="Komaki H."/>
            <person name="Tamura T."/>
        </authorList>
    </citation>
    <scope>NUCLEOTIDE SEQUENCE</scope>
    <source>
        <strain evidence="6">NBRC 107355</strain>
    </source>
</reference>
<evidence type="ECO:0000256" key="4">
    <source>
        <dbReference type="ARBA" id="ARBA00022729"/>
    </source>
</evidence>
<dbReference type="RefSeq" id="WP_203658928.1">
    <property type="nucleotide sequence ID" value="NZ_BAAAZM010000024.1"/>
</dbReference>
<dbReference type="PANTHER" id="PTHR43649:SF31">
    <property type="entry name" value="SN-GLYCEROL-3-PHOSPHATE-BINDING PERIPLASMIC PROTEIN UGPB"/>
    <property type="match status" value="1"/>
</dbReference>
<protein>
    <submittedName>
        <fullName evidence="6">ABC transporter substrate-binding protein</fullName>
    </submittedName>
</protein>
<dbReference type="InterPro" id="IPR006059">
    <property type="entry name" value="SBP"/>
</dbReference>
<name>A0A8J3J1Z1_9ACTN</name>
<comment type="caution">
    <text evidence="6">The sequence shown here is derived from an EMBL/GenBank/DDBJ whole genome shotgun (WGS) entry which is preliminary data.</text>
</comment>
<feature type="chain" id="PRO_5038491982" evidence="5">
    <location>
        <begin position="25"/>
        <end position="426"/>
    </location>
</feature>
<keyword evidence="3" id="KW-0813">Transport</keyword>
<keyword evidence="4 5" id="KW-0732">Signal</keyword>
<evidence type="ECO:0000256" key="5">
    <source>
        <dbReference type="SAM" id="SignalP"/>
    </source>
</evidence>
<evidence type="ECO:0000256" key="2">
    <source>
        <dbReference type="ARBA" id="ARBA00008520"/>
    </source>
</evidence>
<dbReference type="GO" id="GO:0030313">
    <property type="term" value="C:cell envelope"/>
    <property type="evidence" value="ECO:0007669"/>
    <property type="project" value="UniProtKB-SubCell"/>
</dbReference>
<dbReference type="InterPro" id="IPR050490">
    <property type="entry name" value="Bact_solute-bd_prot1"/>
</dbReference>
<evidence type="ECO:0000313" key="7">
    <source>
        <dbReference type="Proteomes" id="UP000612808"/>
    </source>
</evidence>
<comment type="similarity">
    <text evidence="2">Belongs to the bacterial solute-binding protein 1 family.</text>
</comment>
<dbReference type="SUPFAM" id="SSF53850">
    <property type="entry name" value="Periplasmic binding protein-like II"/>
    <property type="match status" value="1"/>
</dbReference>
<evidence type="ECO:0000313" key="6">
    <source>
        <dbReference type="EMBL" id="GID12713.1"/>
    </source>
</evidence>
<dbReference type="Proteomes" id="UP000612808">
    <property type="component" value="Unassembled WGS sequence"/>
</dbReference>
<keyword evidence="7" id="KW-1185">Reference proteome</keyword>
<dbReference type="PANTHER" id="PTHR43649">
    <property type="entry name" value="ARABINOSE-BINDING PROTEIN-RELATED"/>
    <property type="match status" value="1"/>
</dbReference>
<comment type="subcellular location">
    <subcellularLocation>
        <location evidence="1">Cell envelope</location>
    </subcellularLocation>
</comment>
<proteinExistence type="inferred from homology"/>